<evidence type="ECO:0000313" key="5">
    <source>
        <dbReference type="Proteomes" id="UP001060012"/>
    </source>
</evidence>
<evidence type="ECO:0000259" key="3">
    <source>
        <dbReference type="Pfam" id="PF08212"/>
    </source>
</evidence>
<dbReference type="EMBL" id="CP100595">
    <property type="protein sequence ID" value="UTJ05122.1"/>
    <property type="molecule type" value="Genomic_DNA"/>
</dbReference>
<dbReference type="PIRSF" id="PIRSF036893">
    <property type="entry name" value="Lipocalin_ApoD"/>
    <property type="match status" value="1"/>
</dbReference>
<accession>A0ABY5DZU5</accession>
<proteinExistence type="inferred from homology"/>
<dbReference type="InterPro" id="IPR002446">
    <property type="entry name" value="Lipocalin_bac"/>
</dbReference>
<dbReference type="PANTHER" id="PTHR10612">
    <property type="entry name" value="APOLIPOPROTEIN D"/>
    <property type="match status" value="1"/>
</dbReference>
<dbReference type="PANTHER" id="PTHR10612:SF34">
    <property type="entry name" value="APOLIPOPROTEIN D"/>
    <property type="match status" value="1"/>
</dbReference>
<dbReference type="InterPro" id="IPR000566">
    <property type="entry name" value="Lipocln_cytosolic_FA-bd_dom"/>
</dbReference>
<dbReference type="InterPro" id="IPR047202">
    <property type="entry name" value="Lipocalin_Blc-like_dom"/>
</dbReference>
<reference evidence="4" key="1">
    <citation type="submission" date="2022-07" db="EMBL/GenBank/DDBJ databases">
        <title>Arcobacter roscoffensis sp. nov., a marine bacterium isolated from coastal seawater collected from Roscoff, France.</title>
        <authorList>
            <person name="Pascual J."/>
            <person name="Lepeaux C."/>
            <person name="Methner A."/>
            <person name="Overmann J."/>
        </authorList>
    </citation>
    <scope>NUCLEOTIDE SEQUENCE</scope>
    <source>
        <strain evidence="4">ARW1-2F2</strain>
    </source>
</reference>
<evidence type="ECO:0000256" key="1">
    <source>
        <dbReference type="ARBA" id="ARBA00006889"/>
    </source>
</evidence>
<dbReference type="SUPFAM" id="SSF50814">
    <property type="entry name" value="Lipocalins"/>
    <property type="match status" value="1"/>
</dbReference>
<evidence type="ECO:0000256" key="2">
    <source>
        <dbReference type="PIRNR" id="PIRNR036893"/>
    </source>
</evidence>
<dbReference type="Gene3D" id="2.40.128.20">
    <property type="match status" value="1"/>
</dbReference>
<gene>
    <name evidence="4" type="ORF">NJU99_07520</name>
</gene>
<dbReference type="InterPro" id="IPR022271">
    <property type="entry name" value="Lipocalin_ApoD"/>
</dbReference>
<evidence type="ECO:0000313" key="4">
    <source>
        <dbReference type="EMBL" id="UTJ05122.1"/>
    </source>
</evidence>
<keyword evidence="5" id="KW-1185">Reference proteome</keyword>
<dbReference type="Pfam" id="PF08212">
    <property type="entry name" value="Lipocalin_2"/>
    <property type="match status" value="1"/>
</dbReference>
<dbReference type="RefSeq" id="WP_254575303.1">
    <property type="nucleotide sequence ID" value="NZ_CP100595.1"/>
</dbReference>
<organism evidence="4 5">
    <name type="scientific">Arcobacter roscoffensis</name>
    <dbReference type="NCBI Taxonomy" id="2961520"/>
    <lineage>
        <taxon>Bacteria</taxon>
        <taxon>Pseudomonadati</taxon>
        <taxon>Campylobacterota</taxon>
        <taxon>Epsilonproteobacteria</taxon>
        <taxon>Campylobacterales</taxon>
        <taxon>Arcobacteraceae</taxon>
        <taxon>Arcobacter</taxon>
    </lineage>
</organism>
<dbReference type="Proteomes" id="UP001060012">
    <property type="component" value="Chromosome"/>
</dbReference>
<comment type="similarity">
    <text evidence="1 2">Belongs to the calycin superfamily. Lipocalin family.</text>
</comment>
<name>A0ABY5DZU5_9BACT</name>
<feature type="domain" description="Lipocalin/cytosolic fatty-acid binding" evidence="3">
    <location>
        <begin position="26"/>
        <end position="149"/>
    </location>
</feature>
<dbReference type="PRINTS" id="PR01171">
    <property type="entry name" value="BCTLIPOCALIN"/>
</dbReference>
<protein>
    <submittedName>
        <fullName evidence="4">Lipocalin family protein</fullName>
    </submittedName>
</protein>
<dbReference type="InterPro" id="IPR012674">
    <property type="entry name" value="Calycin"/>
</dbReference>
<dbReference type="CDD" id="cd19438">
    <property type="entry name" value="lipocalin_Blc-like"/>
    <property type="match status" value="1"/>
</dbReference>
<sequence>MSVKLFIILAMFSLLHSKPLKSVQFVDPKSFSGIWYEIARTHNSFQENCIASTVEYSLIDTNKYKVFNRCFENQIGGKLIEYSGIAKALDDDSMSSMKMTYFWIFSKKYNVIYLNNYKSAVVADDDLENLWIMNRKPFMAKEEQKKIIDFLSDYINVNSLIYTKQDEKGRYK</sequence>